<dbReference type="PANTHER" id="PTHR35176">
    <property type="entry name" value="HEME OXYGENASE HI_0854-RELATED"/>
    <property type="match status" value="1"/>
</dbReference>
<evidence type="ECO:0000259" key="2">
    <source>
        <dbReference type="Pfam" id="PF01243"/>
    </source>
</evidence>
<dbReference type="EC" id="1.-.-.-" evidence="3"/>
<proteinExistence type="predicted"/>
<keyword evidence="4" id="KW-1185">Reference proteome</keyword>
<organism evidence="3 4">
    <name type="scientific">Aciditerrimonas ferrireducens</name>
    <dbReference type="NCBI Taxonomy" id="667306"/>
    <lineage>
        <taxon>Bacteria</taxon>
        <taxon>Bacillati</taxon>
        <taxon>Actinomycetota</taxon>
        <taxon>Acidimicrobiia</taxon>
        <taxon>Acidimicrobiales</taxon>
        <taxon>Acidimicrobiaceae</taxon>
        <taxon>Aciditerrimonas</taxon>
    </lineage>
</organism>
<dbReference type="InterPro" id="IPR019920">
    <property type="entry name" value="F420-binding_dom_put"/>
</dbReference>
<dbReference type="Pfam" id="PF01243">
    <property type="entry name" value="PNPOx_N"/>
    <property type="match status" value="1"/>
</dbReference>
<comment type="caution">
    <text evidence="3">The sequence shown here is derived from an EMBL/GenBank/DDBJ whole genome shotgun (WGS) entry which is preliminary data.</text>
</comment>
<gene>
    <name evidence="3" type="ORF">ACFFRE_12095</name>
</gene>
<sequence>MALPPAVQRLAKGKNLATVVTLMPDGQPQAQLRWVDCDEEHLLVNTEPQRQAAKNLARDPRITVLIHSAENPYDWAEIRGRVVETVGEPRAREHLEELSRKYTGGPYANPIGPEGRVLLKVAPSRVVLPGQG</sequence>
<reference evidence="3 4" key="1">
    <citation type="submission" date="2024-09" db="EMBL/GenBank/DDBJ databases">
        <authorList>
            <person name="Sun Q."/>
            <person name="Mori K."/>
        </authorList>
    </citation>
    <scope>NUCLEOTIDE SEQUENCE [LARGE SCALE GENOMIC DNA]</scope>
    <source>
        <strain evidence="3 4">JCM 15389</strain>
    </source>
</reference>
<dbReference type="EMBL" id="JBHLYQ010000175">
    <property type="protein sequence ID" value="MFC0082871.1"/>
    <property type="molecule type" value="Genomic_DNA"/>
</dbReference>
<evidence type="ECO:0000256" key="1">
    <source>
        <dbReference type="ARBA" id="ARBA00023002"/>
    </source>
</evidence>
<dbReference type="InterPro" id="IPR011576">
    <property type="entry name" value="Pyridox_Oxase_N"/>
</dbReference>
<dbReference type="Gene3D" id="2.30.110.10">
    <property type="entry name" value="Electron Transport, Fmn-binding Protein, Chain A"/>
    <property type="match status" value="1"/>
</dbReference>
<evidence type="ECO:0000313" key="3">
    <source>
        <dbReference type="EMBL" id="MFC0082871.1"/>
    </source>
</evidence>
<feature type="domain" description="Pyridoxamine 5'-phosphate oxidase N-terminal" evidence="2">
    <location>
        <begin position="4"/>
        <end position="126"/>
    </location>
</feature>
<keyword evidence="1 3" id="KW-0560">Oxidoreductase</keyword>
<dbReference type="SUPFAM" id="SSF50475">
    <property type="entry name" value="FMN-binding split barrel"/>
    <property type="match status" value="1"/>
</dbReference>
<name>A0ABV6C7P7_9ACTN</name>
<dbReference type="InterPro" id="IPR012349">
    <property type="entry name" value="Split_barrel_FMN-bd"/>
</dbReference>
<dbReference type="PANTHER" id="PTHR35176:SF6">
    <property type="entry name" value="HEME OXYGENASE HI_0854-RELATED"/>
    <property type="match status" value="1"/>
</dbReference>
<protein>
    <submittedName>
        <fullName evidence="3">PPOX class F420-dependent oxidoreductase</fullName>
        <ecNumber evidence="3">1.-.-.-</ecNumber>
    </submittedName>
</protein>
<dbReference type="RefSeq" id="WP_377790545.1">
    <property type="nucleotide sequence ID" value="NZ_JBHLYQ010000175.1"/>
</dbReference>
<dbReference type="GO" id="GO:0016491">
    <property type="term" value="F:oxidoreductase activity"/>
    <property type="evidence" value="ECO:0007669"/>
    <property type="project" value="UniProtKB-KW"/>
</dbReference>
<dbReference type="Proteomes" id="UP001589788">
    <property type="component" value="Unassembled WGS sequence"/>
</dbReference>
<accession>A0ABV6C7P7</accession>
<dbReference type="InterPro" id="IPR052019">
    <property type="entry name" value="F420H2_bilvrd_red/Heme_oxyg"/>
</dbReference>
<dbReference type="NCBIfam" id="TIGR03618">
    <property type="entry name" value="Rv1155_F420"/>
    <property type="match status" value="1"/>
</dbReference>
<evidence type="ECO:0000313" key="4">
    <source>
        <dbReference type="Proteomes" id="UP001589788"/>
    </source>
</evidence>